<dbReference type="CDD" id="cd14014">
    <property type="entry name" value="STKc_PknB_like"/>
    <property type="match status" value="1"/>
</dbReference>
<keyword evidence="5 10" id="KW-0547">Nucleotide-binding</keyword>
<keyword evidence="6 15" id="KW-0418">Kinase</keyword>
<dbReference type="InterPro" id="IPR005543">
    <property type="entry name" value="PASTA_dom"/>
</dbReference>
<comment type="catalytic activity">
    <reaction evidence="8">
        <text>L-threonyl-[protein] + ATP = O-phospho-L-threonyl-[protein] + ADP + H(+)</text>
        <dbReference type="Rhea" id="RHEA:46608"/>
        <dbReference type="Rhea" id="RHEA-COMP:11060"/>
        <dbReference type="Rhea" id="RHEA-COMP:11605"/>
        <dbReference type="ChEBI" id="CHEBI:15378"/>
        <dbReference type="ChEBI" id="CHEBI:30013"/>
        <dbReference type="ChEBI" id="CHEBI:30616"/>
        <dbReference type="ChEBI" id="CHEBI:61977"/>
        <dbReference type="ChEBI" id="CHEBI:456216"/>
        <dbReference type="EC" id="2.7.11.1"/>
    </reaction>
</comment>
<evidence type="ECO:0000313" key="15">
    <source>
        <dbReference type="EMBL" id="MDP5226927.1"/>
    </source>
</evidence>
<keyword evidence="2" id="KW-0723">Serine/threonine-protein kinase</keyword>
<comment type="caution">
    <text evidence="15">The sequence shown here is derived from an EMBL/GenBank/DDBJ whole genome shotgun (WGS) entry which is preliminary data.</text>
</comment>
<keyword evidence="16" id="KW-1185">Reference proteome</keyword>
<dbReference type="InterPro" id="IPR000719">
    <property type="entry name" value="Prot_kinase_dom"/>
</dbReference>
<dbReference type="SMART" id="SM00220">
    <property type="entry name" value="S_TKc"/>
    <property type="match status" value="1"/>
</dbReference>
<dbReference type="CDD" id="cd06577">
    <property type="entry name" value="PASTA_pknB"/>
    <property type="match status" value="3"/>
</dbReference>
<dbReference type="NCBIfam" id="NF033483">
    <property type="entry name" value="PknB_PASTA_kin"/>
    <property type="match status" value="1"/>
</dbReference>
<keyword evidence="3" id="KW-0808">Transferase</keyword>
<dbReference type="InterPro" id="IPR008271">
    <property type="entry name" value="Ser/Thr_kinase_AS"/>
</dbReference>
<feature type="domain" description="PASTA" evidence="14">
    <location>
        <begin position="411"/>
        <end position="477"/>
    </location>
</feature>
<dbReference type="GO" id="GO:0016301">
    <property type="term" value="F:kinase activity"/>
    <property type="evidence" value="ECO:0007669"/>
    <property type="project" value="UniProtKB-KW"/>
</dbReference>
<feature type="compositionally biased region" description="Low complexity" evidence="11">
    <location>
        <begin position="605"/>
        <end position="614"/>
    </location>
</feature>
<dbReference type="Gene3D" id="3.30.200.20">
    <property type="entry name" value="Phosphorylase Kinase, domain 1"/>
    <property type="match status" value="1"/>
</dbReference>
<evidence type="ECO:0000259" key="13">
    <source>
        <dbReference type="PROSITE" id="PS50011"/>
    </source>
</evidence>
<evidence type="ECO:0000256" key="12">
    <source>
        <dbReference type="SAM" id="Phobius"/>
    </source>
</evidence>
<feature type="domain" description="PASTA" evidence="14">
    <location>
        <begin position="548"/>
        <end position="612"/>
    </location>
</feature>
<evidence type="ECO:0000256" key="5">
    <source>
        <dbReference type="ARBA" id="ARBA00022741"/>
    </source>
</evidence>
<evidence type="ECO:0000259" key="14">
    <source>
        <dbReference type="PROSITE" id="PS51178"/>
    </source>
</evidence>
<dbReference type="Gene3D" id="3.30.10.20">
    <property type="match status" value="3"/>
</dbReference>
<dbReference type="PROSITE" id="PS00108">
    <property type="entry name" value="PROTEIN_KINASE_ST"/>
    <property type="match status" value="1"/>
</dbReference>
<feature type="region of interest" description="Disordered" evidence="11">
    <location>
        <begin position="603"/>
        <end position="638"/>
    </location>
</feature>
<evidence type="ECO:0000256" key="11">
    <source>
        <dbReference type="SAM" id="MobiDB-lite"/>
    </source>
</evidence>
<reference evidence="15 16" key="1">
    <citation type="submission" date="2023-08" db="EMBL/GenBank/DDBJ databases">
        <title>Arthrobacter horti sp. nov., isolated from forest soil.</title>
        <authorList>
            <person name="Park M."/>
        </authorList>
    </citation>
    <scope>NUCLEOTIDE SEQUENCE [LARGE SCALE GENOMIC DNA]</scope>
    <source>
        <strain evidence="15 16">YJM1</strain>
    </source>
</reference>
<evidence type="ECO:0000256" key="2">
    <source>
        <dbReference type="ARBA" id="ARBA00022527"/>
    </source>
</evidence>
<sequence>MRAFLTKQSEEIDLATGTRVLNGRYQLGDLIGRGGMADVYRGTDLRLGRDVAVKVLRADLARDPQFLARFRREAQAVAGLNHVSIVAVYDSGEESQGDGQDGVRAPYIVMEMVNGHSLRDLLRQGPLSVDQAIEYTLGVLAALEYSHKAGIVHRDIKPGNVMVVGESGAVKVMDFGIARAVTDSSATMTQTQAVVGTAQYLSPEQALGEKVDARSDLYSAGCLLYELLTGKPPFQGDSPVSVAYQHVQGIASPPSKLNPDIDGALDSVVAKALRKRREDRFQDAAAFRRALRAARGGVAVHDVDADATAAHAALPAAAALATEALPAVAAEQPSAPATQTLSGVPDDGPLTLTHDQLRGLLPEIRNLPEVQQAQRKRRHRRGLMVTVWIFVLMILAGAGFGVYAWLTRPIPPEMVAVPSVTNLSSSEAMQKLYDAHLQPKSQFVADPTVPKGSAIKTDPPGGQSVQINSSVKLFVSNGPSSFQMPTDFVGQTEATVRDRLRDLGLSTIIKTTLSYSSTVPAGIVITTKPAPGQTVGVNDQVEIIVSNGRVEVPSLLGKTLDEATAALKDLGLQAVPNYVDSTTLPAGQVTAQSVAAKGSIEQGGTVTLTVTQKPTPTPTPTPSDTTTSPPPGNKNSQG</sequence>
<feature type="domain" description="Protein kinase" evidence="13">
    <location>
        <begin position="25"/>
        <end position="292"/>
    </location>
</feature>
<keyword evidence="12" id="KW-0812">Transmembrane</keyword>
<dbReference type="InterPro" id="IPR011009">
    <property type="entry name" value="Kinase-like_dom_sf"/>
</dbReference>
<accession>A0ABT9INP5</accession>
<keyword evidence="12" id="KW-1133">Transmembrane helix</keyword>
<protein>
    <recommendedName>
        <fullName evidence="1">non-specific serine/threonine protein kinase</fullName>
        <ecNumber evidence="1">2.7.11.1</ecNumber>
    </recommendedName>
</protein>
<dbReference type="PROSITE" id="PS50011">
    <property type="entry name" value="PROTEIN_KINASE_DOM"/>
    <property type="match status" value="1"/>
</dbReference>
<keyword evidence="7 10" id="KW-0067">ATP-binding</keyword>
<keyword evidence="12" id="KW-0472">Membrane</keyword>
<evidence type="ECO:0000313" key="16">
    <source>
        <dbReference type="Proteomes" id="UP001232725"/>
    </source>
</evidence>
<dbReference type="Pfam" id="PF00069">
    <property type="entry name" value="Pkinase"/>
    <property type="match status" value="1"/>
</dbReference>
<dbReference type="PANTHER" id="PTHR43289">
    <property type="entry name" value="MITOGEN-ACTIVATED PROTEIN KINASE KINASE KINASE 20-RELATED"/>
    <property type="match status" value="1"/>
</dbReference>
<dbReference type="EC" id="2.7.11.1" evidence="1"/>
<evidence type="ECO:0000256" key="10">
    <source>
        <dbReference type="PROSITE-ProRule" id="PRU10141"/>
    </source>
</evidence>
<dbReference type="Proteomes" id="UP001232725">
    <property type="component" value="Unassembled WGS sequence"/>
</dbReference>
<keyword evidence="4" id="KW-0677">Repeat</keyword>
<feature type="transmembrane region" description="Helical" evidence="12">
    <location>
        <begin position="383"/>
        <end position="406"/>
    </location>
</feature>
<dbReference type="Pfam" id="PF03793">
    <property type="entry name" value="PASTA"/>
    <property type="match status" value="3"/>
</dbReference>
<feature type="binding site" evidence="10">
    <location>
        <position position="54"/>
    </location>
    <ligand>
        <name>ATP</name>
        <dbReference type="ChEBI" id="CHEBI:30616"/>
    </ligand>
</feature>
<dbReference type="EMBL" id="JAVALS010000003">
    <property type="protein sequence ID" value="MDP5226927.1"/>
    <property type="molecule type" value="Genomic_DNA"/>
</dbReference>
<dbReference type="SMART" id="SM00740">
    <property type="entry name" value="PASTA"/>
    <property type="match status" value="3"/>
</dbReference>
<evidence type="ECO:0000256" key="9">
    <source>
        <dbReference type="ARBA" id="ARBA00048679"/>
    </source>
</evidence>
<dbReference type="PROSITE" id="PS51178">
    <property type="entry name" value="PASTA"/>
    <property type="match status" value="3"/>
</dbReference>
<dbReference type="PROSITE" id="PS00107">
    <property type="entry name" value="PROTEIN_KINASE_ATP"/>
    <property type="match status" value="1"/>
</dbReference>
<evidence type="ECO:0000256" key="8">
    <source>
        <dbReference type="ARBA" id="ARBA00047899"/>
    </source>
</evidence>
<dbReference type="PANTHER" id="PTHR43289:SF6">
    <property type="entry name" value="SERINE_THREONINE-PROTEIN KINASE NEKL-3"/>
    <property type="match status" value="1"/>
</dbReference>
<evidence type="ECO:0000256" key="7">
    <source>
        <dbReference type="ARBA" id="ARBA00022840"/>
    </source>
</evidence>
<dbReference type="RefSeq" id="WP_305996092.1">
    <property type="nucleotide sequence ID" value="NZ_JAVALS010000003.1"/>
</dbReference>
<evidence type="ECO:0000256" key="6">
    <source>
        <dbReference type="ARBA" id="ARBA00022777"/>
    </source>
</evidence>
<organism evidence="15 16">
    <name type="scientific">Arthrobacter horti</name>
    <dbReference type="NCBI Taxonomy" id="3068273"/>
    <lineage>
        <taxon>Bacteria</taxon>
        <taxon>Bacillati</taxon>
        <taxon>Actinomycetota</taxon>
        <taxon>Actinomycetes</taxon>
        <taxon>Micrococcales</taxon>
        <taxon>Micrococcaceae</taxon>
        <taxon>Arthrobacter</taxon>
    </lineage>
</organism>
<comment type="catalytic activity">
    <reaction evidence="9">
        <text>L-seryl-[protein] + ATP = O-phospho-L-seryl-[protein] + ADP + H(+)</text>
        <dbReference type="Rhea" id="RHEA:17989"/>
        <dbReference type="Rhea" id="RHEA-COMP:9863"/>
        <dbReference type="Rhea" id="RHEA-COMP:11604"/>
        <dbReference type="ChEBI" id="CHEBI:15378"/>
        <dbReference type="ChEBI" id="CHEBI:29999"/>
        <dbReference type="ChEBI" id="CHEBI:30616"/>
        <dbReference type="ChEBI" id="CHEBI:83421"/>
        <dbReference type="ChEBI" id="CHEBI:456216"/>
        <dbReference type="EC" id="2.7.11.1"/>
    </reaction>
</comment>
<proteinExistence type="predicted"/>
<evidence type="ECO:0000256" key="4">
    <source>
        <dbReference type="ARBA" id="ARBA00022737"/>
    </source>
</evidence>
<feature type="domain" description="PASTA" evidence="14">
    <location>
        <begin position="478"/>
        <end position="547"/>
    </location>
</feature>
<dbReference type="SUPFAM" id="SSF56112">
    <property type="entry name" value="Protein kinase-like (PK-like)"/>
    <property type="match status" value="1"/>
</dbReference>
<gene>
    <name evidence="15" type="primary">pknB</name>
    <name evidence="15" type="ORF">Q9R02_07175</name>
</gene>
<name>A0ABT9INP5_9MICC</name>
<dbReference type="Gene3D" id="1.10.510.10">
    <property type="entry name" value="Transferase(Phosphotransferase) domain 1"/>
    <property type="match status" value="1"/>
</dbReference>
<evidence type="ECO:0000256" key="1">
    <source>
        <dbReference type="ARBA" id="ARBA00012513"/>
    </source>
</evidence>
<evidence type="ECO:0000256" key="3">
    <source>
        <dbReference type="ARBA" id="ARBA00022679"/>
    </source>
</evidence>
<dbReference type="InterPro" id="IPR017441">
    <property type="entry name" value="Protein_kinase_ATP_BS"/>
</dbReference>